<accession>A0ABR6V1P4</accession>
<reference evidence="1 2" key="1">
    <citation type="journal article" date="2020" name="Microorganisms">
        <title>Reliable Identification of Environmental Pseudomonas Isolates Using the rpoD Gene.</title>
        <authorList>
            <consortium name="The Broad Institute Genome Sequencing Platform"/>
            <person name="Girard L."/>
            <person name="Lood C."/>
            <person name="Rokni-Zadeh H."/>
            <person name="van Noort V."/>
            <person name="Lavigne R."/>
            <person name="De Mot R."/>
        </authorList>
    </citation>
    <scope>NUCLEOTIDE SEQUENCE [LARGE SCALE GENOMIC DNA]</scope>
    <source>
        <strain evidence="1 2">RW7P2</strain>
    </source>
</reference>
<protein>
    <recommendedName>
        <fullName evidence="3">SnoaL-like domain-containing protein</fullName>
    </recommendedName>
</protein>
<sequence>MKHRGETYRQWCDPILHHQAHEETLDDGTCLEVQTRLSRTGETQLFIGVYRRDGSVVRERVYSRRPGETMSRALVWGVGYARRVAVAGDAVRAEAAGGSLGQQQ</sequence>
<evidence type="ECO:0008006" key="3">
    <source>
        <dbReference type="Google" id="ProtNLM"/>
    </source>
</evidence>
<evidence type="ECO:0000313" key="2">
    <source>
        <dbReference type="Proteomes" id="UP000628086"/>
    </source>
</evidence>
<keyword evidence="2" id="KW-1185">Reference proteome</keyword>
<dbReference type="Proteomes" id="UP000628086">
    <property type="component" value="Unassembled WGS sequence"/>
</dbReference>
<evidence type="ECO:0000313" key="1">
    <source>
        <dbReference type="EMBL" id="MBC3474424.1"/>
    </source>
</evidence>
<organism evidence="1 2">
    <name type="scientific">Pseudomonas taiwanensis</name>
    <dbReference type="NCBI Taxonomy" id="470150"/>
    <lineage>
        <taxon>Bacteria</taxon>
        <taxon>Pseudomonadati</taxon>
        <taxon>Pseudomonadota</taxon>
        <taxon>Gammaproteobacteria</taxon>
        <taxon>Pseudomonadales</taxon>
        <taxon>Pseudomonadaceae</taxon>
        <taxon>Pseudomonas</taxon>
    </lineage>
</organism>
<dbReference type="RefSeq" id="WP_027906722.1">
    <property type="nucleotide sequence ID" value="NZ_JABWRR010000001.1"/>
</dbReference>
<gene>
    <name evidence="1" type="ORF">HU747_02315</name>
</gene>
<comment type="caution">
    <text evidence="1">The sequence shown here is derived from an EMBL/GenBank/DDBJ whole genome shotgun (WGS) entry which is preliminary data.</text>
</comment>
<dbReference type="EMBL" id="JABWRS010000001">
    <property type="protein sequence ID" value="MBC3474424.1"/>
    <property type="molecule type" value="Genomic_DNA"/>
</dbReference>
<name>A0ABR6V1P4_9PSED</name>
<proteinExistence type="predicted"/>